<dbReference type="EMBL" id="JARJCM010000239">
    <property type="protein sequence ID" value="KAJ7021215.1"/>
    <property type="molecule type" value="Genomic_DNA"/>
</dbReference>
<keyword evidence="2" id="KW-1185">Reference proteome</keyword>
<evidence type="ECO:0000313" key="2">
    <source>
        <dbReference type="Proteomes" id="UP001218188"/>
    </source>
</evidence>
<feature type="non-terminal residue" evidence="1">
    <location>
        <position position="172"/>
    </location>
</feature>
<evidence type="ECO:0008006" key="3">
    <source>
        <dbReference type="Google" id="ProtNLM"/>
    </source>
</evidence>
<reference evidence="1" key="1">
    <citation type="submission" date="2023-03" db="EMBL/GenBank/DDBJ databases">
        <title>Massive genome expansion in bonnet fungi (Mycena s.s.) driven by repeated elements and novel gene families across ecological guilds.</title>
        <authorList>
            <consortium name="Lawrence Berkeley National Laboratory"/>
            <person name="Harder C.B."/>
            <person name="Miyauchi S."/>
            <person name="Viragh M."/>
            <person name="Kuo A."/>
            <person name="Thoen E."/>
            <person name="Andreopoulos B."/>
            <person name="Lu D."/>
            <person name="Skrede I."/>
            <person name="Drula E."/>
            <person name="Henrissat B."/>
            <person name="Morin E."/>
            <person name="Kohler A."/>
            <person name="Barry K."/>
            <person name="LaButti K."/>
            <person name="Morin E."/>
            <person name="Salamov A."/>
            <person name="Lipzen A."/>
            <person name="Mereny Z."/>
            <person name="Hegedus B."/>
            <person name="Baldrian P."/>
            <person name="Stursova M."/>
            <person name="Weitz H."/>
            <person name="Taylor A."/>
            <person name="Grigoriev I.V."/>
            <person name="Nagy L.G."/>
            <person name="Martin F."/>
            <person name="Kauserud H."/>
        </authorList>
    </citation>
    <scope>NUCLEOTIDE SEQUENCE</scope>
    <source>
        <strain evidence="1">CBHHK200</strain>
    </source>
</reference>
<protein>
    <recommendedName>
        <fullName evidence="3">DDE Tnp4 domain-containing protein</fullName>
    </recommendedName>
</protein>
<sequence length="172" mass="20032">RPEQGGQRITTEWLYMLWSWDCLYRFRFYAAELLDLAAALRIPDPFITASRYSFTAIEALCILLARYKSCENQYDLSMKYDRCQSSISEVVNELTIWLDDRWEGVLGLDTNGVLSPDNLAKYAAAVYAVGAPLQYIWGFIDCTIRRICRPIIFQGQVYNGYKRYHCMKYQAV</sequence>
<name>A0AAD6WQD7_9AGAR</name>
<organism evidence="1 2">
    <name type="scientific">Mycena alexandri</name>
    <dbReference type="NCBI Taxonomy" id="1745969"/>
    <lineage>
        <taxon>Eukaryota</taxon>
        <taxon>Fungi</taxon>
        <taxon>Dikarya</taxon>
        <taxon>Basidiomycota</taxon>
        <taxon>Agaricomycotina</taxon>
        <taxon>Agaricomycetes</taxon>
        <taxon>Agaricomycetidae</taxon>
        <taxon>Agaricales</taxon>
        <taxon>Marasmiineae</taxon>
        <taxon>Mycenaceae</taxon>
        <taxon>Mycena</taxon>
    </lineage>
</organism>
<proteinExistence type="predicted"/>
<accession>A0AAD6WQD7</accession>
<comment type="caution">
    <text evidence="1">The sequence shown here is derived from an EMBL/GenBank/DDBJ whole genome shotgun (WGS) entry which is preliminary data.</text>
</comment>
<gene>
    <name evidence="1" type="ORF">C8F04DRAFT_883849</name>
</gene>
<dbReference type="AlphaFoldDB" id="A0AAD6WQD7"/>
<evidence type="ECO:0000313" key="1">
    <source>
        <dbReference type="EMBL" id="KAJ7021215.1"/>
    </source>
</evidence>
<feature type="non-terminal residue" evidence="1">
    <location>
        <position position="1"/>
    </location>
</feature>
<dbReference type="Proteomes" id="UP001218188">
    <property type="component" value="Unassembled WGS sequence"/>
</dbReference>